<proteinExistence type="predicted"/>
<dbReference type="InterPro" id="IPR005829">
    <property type="entry name" value="Sugar_transporter_CS"/>
</dbReference>
<evidence type="ECO:0000313" key="10">
    <source>
        <dbReference type="Proteomes" id="UP001595926"/>
    </source>
</evidence>
<evidence type="ECO:0000256" key="6">
    <source>
        <dbReference type="ARBA" id="ARBA00023136"/>
    </source>
</evidence>
<keyword evidence="4 7" id="KW-0812">Transmembrane</keyword>
<evidence type="ECO:0000256" key="1">
    <source>
        <dbReference type="ARBA" id="ARBA00004651"/>
    </source>
</evidence>
<evidence type="ECO:0000259" key="8">
    <source>
        <dbReference type="PROSITE" id="PS50850"/>
    </source>
</evidence>
<feature type="transmembrane region" description="Helical" evidence="7">
    <location>
        <begin position="40"/>
        <end position="63"/>
    </location>
</feature>
<evidence type="ECO:0000313" key="9">
    <source>
        <dbReference type="EMBL" id="MFC4893076.1"/>
    </source>
</evidence>
<feature type="transmembrane region" description="Helical" evidence="7">
    <location>
        <begin position="272"/>
        <end position="292"/>
    </location>
</feature>
<feature type="transmembrane region" description="Helical" evidence="7">
    <location>
        <begin position="12"/>
        <end position="34"/>
    </location>
</feature>
<organism evidence="9 10">
    <name type="scientific">Pseudofrancisella aestuarii</name>
    <dbReference type="NCBI Taxonomy" id="2670347"/>
    <lineage>
        <taxon>Bacteria</taxon>
        <taxon>Pseudomonadati</taxon>
        <taxon>Pseudomonadota</taxon>
        <taxon>Gammaproteobacteria</taxon>
        <taxon>Thiotrichales</taxon>
        <taxon>Francisellaceae</taxon>
        <taxon>Pseudofrancisella</taxon>
    </lineage>
</organism>
<dbReference type="InterPro" id="IPR020846">
    <property type="entry name" value="MFS_dom"/>
</dbReference>
<name>A0ABV9TD40_9GAMM</name>
<comment type="caution">
    <text evidence="9">The sequence shown here is derived from an EMBL/GenBank/DDBJ whole genome shotgun (WGS) entry which is preliminary data.</text>
</comment>
<feature type="transmembrane region" description="Helical" evidence="7">
    <location>
        <begin position="298"/>
        <end position="322"/>
    </location>
</feature>
<reference evidence="10" key="1">
    <citation type="journal article" date="2019" name="Int. J. Syst. Evol. Microbiol.">
        <title>The Global Catalogue of Microorganisms (GCM) 10K type strain sequencing project: providing services to taxonomists for standard genome sequencing and annotation.</title>
        <authorList>
            <consortium name="The Broad Institute Genomics Platform"/>
            <consortium name="The Broad Institute Genome Sequencing Center for Infectious Disease"/>
            <person name="Wu L."/>
            <person name="Ma J."/>
        </authorList>
    </citation>
    <scope>NUCLEOTIDE SEQUENCE [LARGE SCALE GENOMIC DNA]</scope>
    <source>
        <strain evidence="10">CGMCC 1.13718</strain>
    </source>
</reference>
<dbReference type="EMBL" id="JBHSJH010000003">
    <property type="protein sequence ID" value="MFC4893076.1"/>
    <property type="molecule type" value="Genomic_DNA"/>
</dbReference>
<evidence type="ECO:0000256" key="3">
    <source>
        <dbReference type="ARBA" id="ARBA00022475"/>
    </source>
</evidence>
<dbReference type="PANTHER" id="PTHR23517">
    <property type="entry name" value="RESISTANCE PROTEIN MDTM, PUTATIVE-RELATED-RELATED"/>
    <property type="match status" value="1"/>
</dbReference>
<evidence type="ECO:0000256" key="5">
    <source>
        <dbReference type="ARBA" id="ARBA00022989"/>
    </source>
</evidence>
<sequence length="450" mass="49683">MYSKEFQSTFYISLIYSFRMIGLFIIFPIFSLYVDHLKDATPFLISLALGIYGLTQASLQLVLGIASDYIGRKKIILFGLLLFILGSIIAACSTNIYGIIIGRALQGAGAIGSTLTALIADITKEENRLKAMSIIGMSIGLSFMVAMMISPILNSIIGLSGIFWVTAIMGVVGIIMLLKIPTPRVPSFHHEAKPVFHLIKSVIFHKELLRLNFGIFALHAILTALFIVIPIILTNRIEIAPDYQWLFYLPVLVISFGLVFPFIIIGEVKRKIKLLFIVAIIILTLCVLGVLFEFQHVVIMGVLLTLFFASFSFLEATLPSVISKTAPVGTKGTAMGIFSSAQFFGIFIGGSLGGVVFELYNIAGVLIFCTIFGILWFIVSLTMGDIQYLNSKIYHMNISGEQKKEELEGILSKEVGIYESNINLEEAAIYIKFDKKEFDEASFLAKLSSI</sequence>
<dbReference type="InterPro" id="IPR036259">
    <property type="entry name" value="MFS_trans_sf"/>
</dbReference>
<dbReference type="InterPro" id="IPR011701">
    <property type="entry name" value="MFS"/>
</dbReference>
<dbReference type="PROSITE" id="PS50850">
    <property type="entry name" value="MFS"/>
    <property type="match status" value="1"/>
</dbReference>
<dbReference type="PROSITE" id="PS00216">
    <property type="entry name" value="SUGAR_TRANSPORT_1"/>
    <property type="match status" value="1"/>
</dbReference>
<comment type="subcellular location">
    <subcellularLocation>
        <location evidence="1">Cell membrane</location>
        <topology evidence="1">Multi-pass membrane protein</topology>
    </subcellularLocation>
</comment>
<protein>
    <submittedName>
        <fullName evidence="9">MFS transporter</fullName>
    </submittedName>
</protein>
<accession>A0ABV9TD40</accession>
<dbReference type="Proteomes" id="UP001595926">
    <property type="component" value="Unassembled WGS sequence"/>
</dbReference>
<evidence type="ECO:0000256" key="2">
    <source>
        <dbReference type="ARBA" id="ARBA00022448"/>
    </source>
</evidence>
<feature type="transmembrane region" description="Helical" evidence="7">
    <location>
        <begin position="213"/>
        <end position="233"/>
    </location>
</feature>
<dbReference type="Pfam" id="PF07690">
    <property type="entry name" value="MFS_1"/>
    <property type="match status" value="1"/>
</dbReference>
<evidence type="ECO:0000256" key="4">
    <source>
        <dbReference type="ARBA" id="ARBA00022692"/>
    </source>
</evidence>
<keyword evidence="3" id="KW-1003">Cell membrane</keyword>
<gene>
    <name evidence="9" type="ORF">ACFPDQ_08445</name>
</gene>
<feature type="transmembrane region" description="Helical" evidence="7">
    <location>
        <begin position="334"/>
        <end position="356"/>
    </location>
</feature>
<dbReference type="RefSeq" id="WP_119330939.1">
    <property type="nucleotide sequence ID" value="NZ_JBHSJH010000003.1"/>
</dbReference>
<feature type="transmembrane region" description="Helical" evidence="7">
    <location>
        <begin position="245"/>
        <end position="265"/>
    </location>
</feature>
<keyword evidence="6 7" id="KW-0472">Membrane</keyword>
<keyword evidence="10" id="KW-1185">Reference proteome</keyword>
<dbReference type="Gene3D" id="1.20.1250.20">
    <property type="entry name" value="MFS general substrate transporter like domains"/>
    <property type="match status" value="1"/>
</dbReference>
<dbReference type="PANTHER" id="PTHR23517:SF2">
    <property type="entry name" value="MULTIDRUG RESISTANCE PROTEIN MDTH"/>
    <property type="match status" value="1"/>
</dbReference>
<feature type="transmembrane region" description="Helical" evidence="7">
    <location>
        <begin position="159"/>
        <end position="178"/>
    </location>
</feature>
<feature type="domain" description="Major facilitator superfamily (MFS) profile" evidence="8">
    <location>
        <begin position="8"/>
        <end position="388"/>
    </location>
</feature>
<feature type="transmembrane region" description="Helical" evidence="7">
    <location>
        <begin position="134"/>
        <end position="153"/>
    </location>
</feature>
<dbReference type="CDD" id="cd17472">
    <property type="entry name" value="MFS_YajR_like"/>
    <property type="match status" value="1"/>
</dbReference>
<keyword evidence="2" id="KW-0813">Transport</keyword>
<evidence type="ECO:0000256" key="7">
    <source>
        <dbReference type="SAM" id="Phobius"/>
    </source>
</evidence>
<dbReference type="Gene3D" id="3.30.70.100">
    <property type="match status" value="1"/>
</dbReference>
<feature type="transmembrane region" description="Helical" evidence="7">
    <location>
        <begin position="362"/>
        <end position="383"/>
    </location>
</feature>
<dbReference type="SUPFAM" id="SSF103473">
    <property type="entry name" value="MFS general substrate transporter"/>
    <property type="match status" value="1"/>
</dbReference>
<dbReference type="InterPro" id="IPR050171">
    <property type="entry name" value="MFS_Transporters"/>
</dbReference>
<feature type="transmembrane region" description="Helical" evidence="7">
    <location>
        <begin position="75"/>
        <end position="98"/>
    </location>
</feature>
<feature type="transmembrane region" description="Helical" evidence="7">
    <location>
        <begin position="104"/>
        <end position="122"/>
    </location>
</feature>
<keyword evidence="5 7" id="KW-1133">Transmembrane helix</keyword>